<keyword evidence="1" id="KW-0547">Nucleotide-binding</keyword>
<dbReference type="EMBL" id="UOFF01000349">
    <property type="protein sequence ID" value="VAW57180.1"/>
    <property type="molecule type" value="Genomic_DNA"/>
</dbReference>
<dbReference type="GO" id="GO:0016887">
    <property type="term" value="F:ATP hydrolysis activity"/>
    <property type="evidence" value="ECO:0007669"/>
    <property type="project" value="InterPro"/>
</dbReference>
<reference evidence="4" key="1">
    <citation type="submission" date="2018-06" db="EMBL/GenBank/DDBJ databases">
        <authorList>
            <person name="Zhirakovskaya E."/>
        </authorList>
    </citation>
    <scope>NUCLEOTIDE SEQUENCE</scope>
</reference>
<proteinExistence type="predicted"/>
<evidence type="ECO:0000256" key="1">
    <source>
        <dbReference type="ARBA" id="ARBA00022741"/>
    </source>
</evidence>
<dbReference type="PANTHER" id="PTHR24220:SF659">
    <property type="entry name" value="TRANSPORTER, PUTATIVE-RELATED"/>
    <property type="match status" value="1"/>
</dbReference>
<evidence type="ECO:0000256" key="2">
    <source>
        <dbReference type="ARBA" id="ARBA00022840"/>
    </source>
</evidence>
<sequence>MIQLNSINVSYENKRVLSNINLHIRAGQKLALIGHSGSGKSTLLKTLYENIDKPQIKDTAFIPQDYGLVQNLSVFHNVYMGQLGKRPTWYNLINLIKPLAEPVAEVTDILAQLQLKDKLFEPVAQLSGGQQQRTAIARAIIQSGSMLLADEPFSSLDEKQSHRVMTLLCQHFKTLVFSLHDVDIALKYCDRIIGLSQGETVIDVAANDVTRSDLLELYGE</sequence>
<accession>A0A3B0WXK0</accession>
<gene>
    <name evidence="4" type="ORF">MNBD_GAMMA07-400</name>
</gene>
<keyword evidence="2 4" id="KW-0067">ATP-binding</keyword>
<dbReference type="Gene3D" id="3.40.50.300">
    <property type="entry name" value="P-loop containing nucleotide triphosphate hydrolases"/>
    <property type="match status" value="1"/>
</dbReference>
<dbReference type="SMART" id="SM00382">
    <property type="entry name" value="AAA"/>
    <property type="match status" value="1"/>
</dbReference>
<name>A0A3B0WXK0_9ZZZZ</name>
<dbReference type="InterPro" id="IPR003593">
    <property type="entry name" value="AAA+_ATPase"/>
</dbReference>
<dbReference type="InterPro" id="IPR027417">
    <property type="entry name" value="P-loop_NTPase"/>
</dbReference>
<dbReference type="GO" id="GO:0022857">
    <property type="term" value="F:transmembrane transporter activity"/>
    <property type="evidence" value="ECO:0007669"/>
    <property type="project" value="TreeGrafter"/>
</dbReference>
<dbReference type="SUPFAM" id="SSF52540">
    <property type="entry name" value="P-loop containing nucleoside triphosphate hydrolases"/>
    <property type="match status" value="1"/>
</dbReference>
<feature type="domain" description="ABC transporter" evidence="3">
    <location>
        <begin position="2"/>
        <end position="214"/>
    </location>
</feature>
<protein>
    <submittedName>
        <fullName evidence="4">ABC transporter, ATP-binding protein</fullName>
    </submittedName>
</protein>
<dbReference type="PROSITE" id="PS50893">
    <property type="entry name" value="ABC_TRANSPORTER_2"/>
    <property type="match status" value="1"/>
</dbReference>
<dbReference type="InterPro" id="IPR015854">
    <property type="entry name" value="ABC_transpr_LolD-like"/>
</dbReference>
<dbReference type="AlphaFoldDB" id="A0A3B0WXK0"/>
<evidence type="ECO:0000259" key="3">
    <source>
        <dbReference type="PROSITE" id="PS50893"/>
    </source>
</evidence>
<dbReference type="GO" id="GO:0005524">
    <property type="term" value="F:ATP binding"/>
    <property type="evidence" value="ECO:0007669"/>
    <property type="project" value="UniProtKB-KW"/>
</dbReference>
<dbReference type="InterPro" id="IPR003439">
    <property type="entry name" value="ABC_transporter-like_ATP-bd"/>
</dbReference>
<dbReference type="PANTHER" id="PTHR24220">
    <property type="entry name" value="IMPORT ATP-BINDING PROTEIN"/>
    <property type="match status" value="1"/>
</dbReference>
<organism evidence="4">
    <name type="scientific">hydrothermal vent metagenome</name>
    <dbReference type="NCBI Taxonomy" id="652676"/>
    <lineage>
        <taxon>unclassified sequences</taxon>
        <taxon>metagenomes</taxon>
        <taxon>ecological metagenomes</taxon>
    </lineage>
</organism>
<dbReference type="GO" id="GO:0005886">
    <property type="term" value="C:plasma membrane"/>
    <property type="evidence" value="ECO:0007669"/>
    <property type="project" value="TreeGrafter"/>
</dbReference>
<dbReference type="Pfam" id="PF00005">
    <property type="entry name" value="ABC_tran"/>
    <property type="match status" value="1"/>
</dbReference>
<evidence type="ECO:0000313" key="4">
    <source>
        <dbReference type="EMBL" id="VAW57180.1"/>
    </source>
</evidence>